<organism evidence="3">
    <name type="scientific">uncultured Rubrobacteraceae bacterium</name>
    <dbReference type="NCBI Taxonomy" id="349277"/>
    <lineage>
        <taxon>Bacteria</taxon>
        <taxon>Bacillati</taxon>
        <taxon>Actinomycetota</taxon>
        <taxon>Rubrobacteria</taxon>
        <taxon>Rubrobacterales</taxon>
        <taxon>Rubrobacteraceae</taxon>
        <taxon>environmental samples</taxon>
    </lineage>
</organism>
<protein>
    <submittedName>
        <fullName evidence="3">Uncharacterized protein</fullName>
    </submittedName>
</protein>
<reference evidence="3" key="1">
    <citation type="submission" date="2020-02" db="EMBL/GenBank/DDBJ databases">
        <authorList>
            <person name="Meier V. D."/>
        </authorList>
    </citation>
    <scope>NUCLEOTIDE SEQUENCE</scope>
    <source>
        <strain evidence="3">AVDCRST_MAG03</strain>
    </source>
</reference>
<feature type="region of interest" description="Disordered" evidence="1">
    <location>
        <begin position="574"/>
        <end position="680"/>
    </location>
</feature>
<dbReference type="AlphaFoldDB" id="A0A6J4PKG9"/>
<sequence length="721" mass="76042">METGPSSVKPDGRRGHEICASLLMLLVVGLLAYAALSPLVPRAEAEEDAAAGESATCEQYGCPNATCDQYGCAQEEPGMEPLPEPPASAPAVALAVAPASEDDGPGSDPAIEEEVPGQPSERVSSPDPSSESASASALASASAGASAPTEAQYDDPANSREPAAEPAKATHGDEEGTGAPASEGARPIEGYPHEGEPCEDRHCGLEGISDKVECVIYETASGKTVYGCADPKTYDREGCYAITFYTQESEPYAKLDTCSGEESYAPPEPPEGDFYYWKPPAKPDWHEKGFIYPCFKPKVPGPHCGIEGLPKKTHSCETFYDTRFGTVRGCYNGWERFDAMWWKEACGPVRAYDESGRYLGTFRDCTIEKDLCGENNCGTGLDRSKGWDCRRVTKHWGPLYGPPEREGWIMCLNFDRHDEFVANPSRETMEATCTKVIYPNGDVDNNACGHQGGPDIFMSAWKPAEDADDALNNQDAEGADPTPNAGEDTQDDGPGTQGTSSYGPTGETNQRTEEPPEVDGQAGMVPKDTGAAPSSGPDGTGPGSRTPFARAVEGTREAAVSLVLSAREALGDAAQYARRAPEAARIGEADDGSSEERPAAGAAGADGSRKNAGIAPAPTTAGRTTPEREAQEREAQEREAQEREAQEREAEASSSPPAGDDQEDDRGGTEDPGLADLVLDSGERVPVVGSVPVVGGWAGLVPVVGLGGAGALYAVRRRFRG</sequence>
<feature type="compositionally biased region" description="Acidic residues" evidence="1">
    <location>
        <begin position="100"/>
        <end position="115"/>
    </location>
</feature>
<accession>A0A6J4PKG9</accession>
<gene>
    <name evidence="3" type="ORF">AVDCRST_MAG03-2247</name>
</gene>
<proteinExistence type="predicted"/>
<evidence type="ECO:0000256" key="2">
    <source>
        <dbReference type="SAM" id="Phobius"/>
    </source>
</evidence>
<evidence type="ECO:0000256" key="1">
    <source>
        <dbReference type="SAM" id="MobiDB-lite"/>
    </source>
</evidence>
<feature type="region of interest" description="Disordered" evidence="1">
    <location>
        <begin position="77"/>
        <end position="197"/>
    </location>
</feature>
<keyword evidence="2" id="KW-1133">Transmembrane helix</keyword>
<feature type="transmembrane region" description="Helical" evidence="2">
    <location>
        <begin position="694"/>
        <end position="715"/>
    </location>
</feature>
<feature type="compositionally biased region" description="Polar residues" evidence="1">
    <location>
        <begin position="497"/>
        <end position="509"/>
    </location>
</feature>
<keyword evidence="2" id="KW-0472">Membrane</keyword>
<evidence type="ECO:0000313" key="3">
    <source>
        <dbReference type="EMBL" id="CAA9416649.1"/>
    </source>
</evidence>
<dbReference type="EMBL" id="CADCUT010000142">
    <property type="protein sequence ID" value="CAA9416649.1"/>
    <property type="molecule type" value="Genomic_DNA"/>
</dbReference>
<feature type="compositionally biased region" description="Low complexity" evidence="1">
    <location>
        <begin position="119"/>
        <end position="151"/>
    </location>
</feature>
<feature type="compositionally biased region" description="Basic and acidic residues" evidence="1">
    <location>
        <begin position="579"/>
        <end position="598"/>
    </location>
</feature>
<feature type="region of interest" description="Disordered" evidence="1">
    <location>
        <begin position="471"/>
        <end position="548"/>
    </location>
</feature>
<keyword evidence="2" id="KW-0812">Transmembrane</keyword>
<feature type="transmembrane region" description="Helical" evidence="2">
    <location>
        <begin position="18"/>
        <end position="36"/>
    </location>
</feature>
<feature type="compositionally biased region" description="Basic and acidic residues" evidence="1">
    <location>
        <begin position="625"/>
        <end position="651"/>
    </location>
</feature>
<feature type="compositionally biased region" description="Low complexity" evidence="1">
    <location>
        <begin position="612"/>
        <end position="624"/>
    </location>
</feature>
<feature type="compositionally biased region" description="Low complexity" evidence="1">
    <location>
        <begin position="89"/>
        <end position="99"/>
    </location>
</feature>
<name>A0A6J4PKG9_9ACTN</name>